<protein>
    <submittedName>
        <fullName evidence="2">Uncharacterized protein</fullName>
    </submittedName>
</protein>
<dbReference type="RefSeq" id="WP_248655612.1">
    <property type="nucleotide sequence ID" value="NZ_CP096658.1"/>
</dbReference>
<keyword evidence="1" id="KW-0812">Transmembrane</keyword>
<feature type="transmembrane region" description="Helical" evidence="1">
    <location>
        <begin position="104"/>
        <end position="125"/>
    </location>
</feature>
<feature type="transmembrane region" description="Helical" evidence="1">
    <location>
        <begin position="41"/>
        <end position="61"/>
    </location>
</feature>
<evidence type="ECO:0000256" key="1">
    <source>
        <dbReference type="SAM" id="Phobius"/>
    </source>
</evidence>
<gene>
    <name evidence="2" type="ORF">M0R88_03660</name>
</gene>
<dbReference type="AlphaFoldDB" id="A0A8U0IJC3"/>
<proteinExistence type="predicted"/>
<accession>A0A8U0IJC3</accession>
<dbReference type="GeneID" id="72188921"/>
<organism evidence="2 3">
    <name type="scientific">Halorussus gelatinilyticus</name>
    <dbReference type="NCBI Taxonomy" id="2937524"/>
    <lineage>
        <taxon>Archaea</taxon>
        <taxon>Methanobacteriati</taxon>
        <taxon>Methanobacteriota</taxon>
        <taxon>Stenosarchaea group</taxon>
        <taxon>Halobacteria</taxon>
        <taxon>Halobacteriales</taxon>
        <taxon>Haladaptataceae</taxon>
        <taxon>Halorussus</taxon>
    </lineage>
</organism>
<reference evidence="2" key="1">
    <citation type="submission" date="2022-04" db="EMBL/GenBank/DDBJ databases">
        <title>Diverse halophilic archaea isolated from saline environments.</title>
        <authorList>
            <person name="Cui H.-L."/>
        </authorList>
    </citation>
    <scope>NUCLEOTIDE SEQUENCE</scope>
    <source>
        <strain evidence="2">XZYJT40</strain>
    </source>
</reference>
<keyword evidence="1" id="KW-0472">Membrane</keyword>
<name>A0A8U0IJC3_9EURY</name>
<feature type="transmembrane region" description="Helical" evidence="1">
    <location>
        <begin position="81"/>
        <end position="98"/>
    </location>
</feature>
<keyword evidence="1" id="KW-1133">Transmembrane helix</keyword>
<feature type="transmembrane region" description="Helical" evidence="1">
    <location>
        <begin position="16"/>
        <end position="35"/>
    </location>
</feature>
<dbReference type="EMBL" id="CP096658">
    <property type="protein sequence ID" value="UPW01207.1"/>
    <property type="molecule type" value="Genomic_DNA"/>
</dbReference>
<sequence length="128" mass="13881">MNADADRDDRSRKRSLKWTLGLVALVTVPPALQLYEDGTVSWMLLLLGVVSWAVAAGPVAASDLGRRVGSWFESIGYRGRGAVIVAFAVLVWTSLFSFDLPTVPIQSFLLGGIVGLAAAEIWRYARSE</sequence>
<evidence type="ECO:0000313" key="2">
    <source>
        <dbReference type="EMBL" id="UPW01207.1"/>
    </source>
</evidence>
<keyword evidence="3" id="KW-1185">Reference proteome</keyword>
<dbReference type="KEGG" id="haxz:M0R88_03660"/>
<evidence type="ECO:0000313" key="3">
    <source>
        <dbReference type="Proteomes" id="UP000830434"/>
    </source>
</evidence>
<dbReference type="Proteomes" id="UP000830434">
    <property type="component" value="Chromosome"/>
</dbReference>